<dbReference type="SUPFAM" id="SSF55729">
    <property type="entry name" value="Acyl-CoA N-acyltransferases (Nat)"/>
    <property type="match status" value="1"/>
</dbReference>
<keyword evidence="1" id="KW-1133">Transmembrane helix</keyword>
<evidence type="ECO:0000313" key="4">
    <source>
        <dbReference type="Proteomes" id="UP000613160"/>
    </source>
</evidence>
<dbReference type="AlphaFoldDB" id="A0A916Y493"/>
<dbReference type="GO" id="GO:0016747">
    <property type="term" value="F:acyltransferase activity, transferring groups other than amino-acyl groups"/>
    <property type="evidence" value="ECO:0007669"/>
    <property type="project" value="InterPro"/>
</dbReference>
<reference evidence="3" key="2">
    <citation type="submission" date="2020-09" db="EMBL/GenBank/DDBJ databases">
        <authorList>
            <person name="Sun Q."/>
            <person name="Zhou Y."/>
        </authorList>
    </citation>
    <scope>NUCLEOTIDE SEQUENCE</scope>
    <source>
        <strain evidence="3">CGMCC 1.15493</strain>
    </source>
</reference>
<comment type="caution">
    <text evidence="3">The sequence shown here is derived from an EMBL/GenBank/DDBJ whole genome shotgun (WGS) entry which is preliminary data.</text>
</comment>
<keyword evidence="1" id="KW-0472">Membrane</keyword>
<feature type="transmembrane region" description="Helical" evidence="1">
    <location>
        <begin position="32"/>
        <end position="52"/>
    </location>
</feature>
<accession>A0A916Y493</accession>
<feature type="domain" description="N-acetyltransferase" evidence="2">
    <location>
        <begin position="1"/>
        <end position="156"/>
    </location>
</feature>
<dbReference type="PROSITE" id="PS51186">
    <property type="entry name" value="GNAT"/>
    <property type="match status" value="1"/>
</dbReference>
<gene>
    <name evidence="3" type="ORF">GCM10011335_36410</name>
</gene>
<evidence type="ECO:0000256" key="1">
    <source>
        <dbReference type="SAM" id="Phobius"/>
    </source>
</evidence>
<keyword evidence="1" id="KW-0812">Transmembrane</keyword>
<dbReference type="InterPro" id="IPR016181">
    <property type="entry name" value="Acyl_CoA_acyltransferase"/>
</dbReference>
<dbReference type="Proteomes" id="UP000613160">
    <property type="component" value="Unassembled WGS sequence"/>
</dbReference>
<proteinExistence type="predicted"/>
<dbReference type="InterPro" id="IPR000182">
    <property type="entry name" value="GNAT_dom"/>
</dbReference>
<sequence>MLASDLDAVKALSDRLHPGLVERREVFADRLAVFPAGCLVLVAGGAIAGYGVSHPAKWGDPPHLDRLLGSLRPDVDSYYIHDVALAPEQRGMGQAAVGVARLLAVAAAYPATALISVYGTTPFWARFGFVDVTASMPPGRLAPYGADARYMSRQNPVSAG</sequence>
<reference evidence="3" key="1">
    <citation type="journal article" date="2014" name="Int. J. Syst. Evol. Microbiol.">
        <title>Complete genome sequence of Corynebacterium casei LMG S-19264T (=DSM 44701T), isolated from a smear-ripened cheese.</title>
        <authorList>
            <consortium name="US DOE Joint Genome Institute (JGI-PGF)"/>
            <person name="Walter F."/>
            <person name="Albersmeier A."/>
            <person name="Kalinowski J."/>
            <person name="Ruckert C."/>
        </authorList>
    </citation>
    <scope>NUCLEOTIDE SEQUENCE</scope>
    <source>
        <strain evidence="3">CGMCC 1.15493</strain>
    </source>
</reference>
<keyword evidence="4" id="KW-1185">Reference proteome</keyword>
<dbReference type="Gene3D" id="3.40.630.30">
    <property type="match status" value="1"/>
</dbReference>
<evidence type="ECO:0000313" key="3">
    <source>
        <dbReference type="EMBL" id="GGD30052.1"/>
    </source>
</evidence>
<dbReference type="EMBL" id="BMJJ01000009">
    <property type="protein sequence ID" value="GGD30052.1"/>
    <property type="molecule type" value="Genomic_DNA"/>
</dbReference>
<organism evidence="3 4">
    <name type="scientific">Aureimonas glaciei</name>
    <dbReference type="NCBI Taxonomy" id="1776957"/>
    <lineage>
        <taxon>Bacteria</taxon>
        <taxon>Pseudomonadati</taxon>
        <taxon>Pseudomonadota</taxon>
        <taxon>Alphaproteobacteria</taxon>
        <taxon>Hyphomicrobiales</taxon>
        <taxon>Aurantimonadaceae</taxon>
        <taxon>Aureimonas</taxon>
    </lineage>
</organism>
<protein>
    <submittedName>
        <fullName evidence="3">N-acetyltransferase</fullName>
    </submittedName>
</protein>
<name>A0A916Y493_9HYPH</name>
<evidence type="ECO:0000259" key="2">
    <source>
        <dbReference type="PROSITE" id="PS51186"/>
    </source>
</evidence>
<dbReference type="Pfam" id="PF00583">
    <property type="entry name" value="Acetyltransf_1"/>
    <property type="match status" value="1"/>
</dbReference>